<reference evidence="2" key="1">
    <citation type="submission" date="2023-06" db="EMBL/GenBank/DDBJ databases">
        <title>Genomic of Agaribacillus aureum.</title>
        <authorList>
            <person name="Wang G."/>
        </authorList>
    </citation>
    <scope>NUCLEOTIDE SEQUENCE</scope>
    <source>
        <strain evidence="2">BMA12</strain>
    </source>
</reference>
<evidence type="ECO:0000313" key="2">
    <source>
        <dbReference type="EMBL" id="MDN5211312.1"/>
    </source>
</evidence>
<proteinExistence type="predicted"/>
<protein>
    <submittedName>
        <fullName evidence="2">Ig-like domain repeat protein</fullName>
    </submittedName>
</protein>
<dbReference type="InterPro" id="IPR022038">
    <property type="entry name" value="Ig-like_bact"/>
</dbReference>
<dbReference type="RefSeq" id="WP_346756647.1">
    <property type="nucleotide sequence ID" value="NZ_JAUJEB010000001.1"/>
</dbReference>
<dbReference type="Proteomes" id="UP001172083">
    <property type="component" value="Unassembled WGS sequence"/>
</dbReference>
<organism evidence="2 3">
    <name type="scientific">Agaribacillus aureus</name>
    <dbReference type="NCBI Taxonomy" id="3051825"/>
    <lineage>
        <taxon>Bacteria</taxon>
        <taxon>Pseudomonadati</taxon>
        <taxon>Bacteroidota</taxon>
        <taxon>Cytophagia</taxon>
        <taxon>Cytophagales</taxon>
        <taxon>Splendidivirgaceae</taxon>
        <taxon>Agaribacillus</taxon>
    </lineage>
</organism>
<dbReference type="Pfam" id="PF12245">
    <property type="entry name" value="Big_3_2"/>
    <property type="match status" value="1"/>
</dbReference>
<feature type="domain" description="Ig-like" evidence="1">
    <location>
        <begin position="91"/>
        <end position="155"/>
    </location>
</feature>
<evidence type="ECO:0000259" key="1">
    <source>
        <dbReference type="Pfam" id="PF12245"/>
    </source>
</evidence>
<sequence length="811" mass="91240">MKLKQVIFTILMVSVFQNLFAIEKKGIFSDEPEVYEQHPAYFQPVGIYFALGFYAENYVQSNGDKELKIRINRGRKFTNKGEIEVEIRPIKLSATLISKMKIGFQPDLSDAEWETFKYNKFLNIPQKNGELVVYASLQDKAGNNSPIEKAKIIIDTTPPTGTGVIINKGAEFTNDPEMRVRLTIEATDAYKMQVSNTGQFNDSEWEDYVPQKNWMIGPKKEGKKTVYVRFADKATNISEPISASIMVDLTPPVGTLEINQGAKYTNSRDVSININSKDATVVRIVGSKIQNAPYQKTEDDGSMTKSLRLDSVDGRKFVKVYFRDNAGNINKQPAIDEIILDTKAPHIGLFKINQGEKYCTNKEGKVTLKIGTREELGSFDMYVSNDREFKDAKPRAYVPKIDNWQLDASSDGLKQVYLKFVDKAGNVSKIAVSKVILDRQPPIADKIIVDNGNEWVSKNYASLSLRAMDADYMEVSNSPKFSQINAWEAFATNRANWMLPARDGKINVYARFKDRAGNVSEVISDFIHKDTKSPTGKISINNGAKFTNDVSKTVSLAMSYDSDAYEMQINNSPNFNNVKWEMVSTKIESWNLDEEDGEKRIFARYKDKAGNISEIIAARIILDTQPPLYPSIAINGDSLYTGRMDKMVDLDINAEDAAYMMVSSKADFSDAKWEQYNQQRKFMLAGSDGEKEIFVKFKDEAGNVSPAASSKIILDRYPPKPISFQINNGDEWSNQANKEVTLQIQAEGATKMIISDNPEFAGAKWQPYKAKIANFELQGGDGLKTLFISFKDEAGHQSKNLSATIKLKREF</sequence>
<accession>A0ABT8L0P9</accession>
<keyword evidence="3" id="KW-1185">Reference proteome</keyword>
<name>A0ABT8L0P9_9BACT</name>
<gene>
    <name evidence="2" type="ORF">QQ020_04595</name>
</gene>
<evidence type="ECO:0000313" key="3">
    <source>
        <dbReference type="Proteomes" id="UP001172083"/>
    </source>
</evidence>
<comment type="caution">
    <text evidence="2">The sequence shown here is derived from an EMBL/GenBank/DDBJ whole genome shotgun (WGS) entry which is preliminary data.</text>
</comment>
<dbReference type="EMBL" id="JAUJEB010000001">
    <property type="protein sequence ID" value="MDN5211312.1"/>
    <property type="molecule type" value="Genomic_DNA"/>
</dbReference>